<accession>A0A5B2XCQ3</accession>
<dbReference type="InterPro" id="IPR032466">
    <property type="entry name" value="Metal_Hydrolase"/>
</dbReference>
<organism evidence="2 3">
    <name type="scientific">Solihabitans fulvus</name>
    <dbReference type="NCBI Taxonomy" id="1892852"/>
    <lineage>
        <taxon>Bacteria</taxon>
        <taxon>Bacillati</taxon>
        <taxon>Actinomycetota</taxon>
        <taxon>Actinomycetes</taxon>
        <taxon>Pseudonocardiales</taxon>
        <taxon>Pseudonocardiaceae</taxon>
        <taxon>Solihabitans</taxon>
    </lineage>
</organism>
<proteinExistence type="predicted"/>
<protein>
    <submittedName>
        <fullName evidence="2">Amidohydrolase family protein</fullName>
    </submittedName>
</protein>
<reference evidence="2 3" key="2">
    <citation type="submission" date="2019-09" db="EMBL/GenBank/DDBJ databases">
        <authorList>
            <person name="Jin C."/>
        </authorList>
    </citation>
    <scope>NUCLEOTIDE SEQUENCE [LARGE SCALE GENOMIC DNA]</scope>
    <source>
        <strain evidence="2 3">AN110305</strain>
    </source>
</reference>
<evidence type="ECO:0000313" key="3">
    <source>
        <dbReference type="Proteomes" id="UP000323454"/>
    </source>
</evidence>
<dbReference type="Gene3D" id="3.20.20.140">
    <property type="entry name" value="Metal-dependent hydrolases"/>
    <property type="match status" value="1"/>
</dbReference>
<gene>
    <name evidence="2" type="ORF">F0L68_19660</name>
</gene>
<dbReference type="PANTHER" id="PTHR43135">
    <property type="entry name" value="ALPHA-D-RIBOSE 1-METHYLPHOSPHONATE 5-TRIPHOSPHATE DIPHOSPHATASE"/>
    <property type="match status" value="1"/>
</dbReference>
<dbReference type="EMBL" id="VUOB01000034">
    <property type="protein sequence ID" value="KAA2260729.1"/>
    <property type="molecule type" value="Genomic_DNA"/>
</dbReference>
<name>A0A5B2XCQ3_9PSEU</name>
<reference evidence="2 3" key="1">
    <citation type="submission" date="2019-09" db="EMBL/GenBank/DDBJ databases">
        <title>Goodfellowia gen. nov., a new genus of the Pseudonocardineae related to Actinoalloteichus, containing Goodfellowia coeruleoviolacea gen. nov., comb. nov. gen. nov., comb. nov.</title>
        <authorList>
            <person name="Labeda D."/>
        </authorList>
    </citation>
    <scope>NUCLEOTIDE SEQUENCE [LARGE SCALE GENOMIC DNA]</scope>
    <source>
        <strain evidence="2 3">AN110305</strain>
    </source>
</reference>
<dbReference type="RefSeq" id="WP_149851079.1">
    <property type="nucleotide sequence ID" value="NZ_VUOB01000034.1"/>
</dbReference>
<feature type="domain" description="Amidohydrolase-related" evidence="1">
    <location>
        <begin position="42"/>
        <end position="353"/>
    </location>
</feature>
<keyword evidence="3" id="KW-1185">Reference proteome</keyword>
<sequence>MSGLHLRGTVLPDGEARDLWVVNGRVRTKPVPGARTVVDGGFLLPGLVDAHCHVGIGPKGPVELAEAAEQAEIDRDTGTLLIRDCGSPIDTRPLQERLDLPRIVRAGRHLARPKRYIPYLGVELTDQELLPAAVAEQVAYGDGWVKLVGDWIDRPTGDLAPLWSDEVLAQSIKIAHEGGARVTAHVFGEDAIPGLLAAGIDCIEHGTGLTDATIADMAEAGTALVPTLINVENFPSIASAATKYPDYAAHMTELYRRAPAAISAAIEAGVRVFAGTDAGGGIEHGRIVDEIVALHRAGMSAEQAIGAASWAAREWLGYPGLVEGAPADIVVYPSDPRADLEVLRSPSAIMLRGRLI</sequence>
<evidence type="ECO:0000259" key="1">
    <source>
        <dbReference type="Pfam" id="PF01979"/>
    </source>
</evidence>
<dbReference type="Pfam" id="PF01979">
    <property type="entry name" value="Amidohydro_1"/>
    <property type="match status" value="1"/>
</dbReference>
<dbReference type="GO" id="GO:0016810">
    <property type="term" value="F:hydrolase activity, acting on carbon-nitrogen (but not peptide) bonds"/>
    <property type="evidence" value="ECO:0007669"/>
    <property type="project" value="InterPro"/>
</dbReference>
<evidence type="ECO:0000313" key="2">
    <source>
        <dbReference type="EMBL" id="KAA2260729.1"/>
    </source>
</evidence>
<dbReference type="SUPFAM" id="SSF51556">
    <property type="entry name" value="Metallo-dependent hydrolases"/>
    <property type="match status" value="1"/>
</dbReference>
<keyword evidence="2" id="KW-0378">Hydrolase</keyword>
<comment type="caution">
    <text evidence="2">The sequence shown here is derived from an EMBL/GenBank/DDBJ whole genome shotgun (WGS) entry which is preliminary data.</text>
</comment>
<dbReference type="AlphaFoldDB" id="A0A5B2XCQ3"/>
<dbReference type="InterPro" id="IPR006680">
    <property type="entry name" value="Amidohydro-rel"/>
</dbReference>
<dbReference type="InterPro" id="IPR051781">
    <property type="entry name" value="Metallo-dep_Hydrolase"/>
</dbReference>
<dbReference type="Proteomes" id="UP000323454">
    <property type="component" value="Unassembled WGS sequence"/>
</dbReference>
<dbReference type="Gene3D" id="2.30.40.10">
    <property type="entry name" value="Urease, subunit C, domain 1"/>
    <property type="match status" value="1"/>
</dbReference>
<dbReference type="InterPro" id="IPR011059">
    <property type="entry name" value="Metal-dep_hydrolase_composite"/>
</dbReference>
<dbReference type="OrthoDB" id="3451205at2"/>
<dbReference type="PANTHER" id="PTHR43135:SF4">
    <property type="entry name" value="AMIDOHYDROLASE-RELATED DOMAIN-CONTAINING PROTEIN"/>
    <property type="match status" value="1"/>
</dbReference>